<dbReference type="EMBL" id="JASCZI010030902">
    <property type="protein sequence ID" value="MED6125275.1"/>
    <property type="molecule type" value="Genomic_DNA"/>
</dbReference>
<dbReference type="Proteomes" id="UP001341840">
    <property type="component" value="Unassembled WGS sequence"/>
</dbReference>
<accession>A0ABU6RMQ3</accession>
<gene>
    <name evidence="2" type="ORF">PIB30_067082</name>
</gene>
<protein>
    <submittedName>
        <fullName evidence="2">Uncharacterized protein</fullName>
    </submittedName>
</protein>
<proteinExistence type="predicted"/>
<name>A0ABU6RMQ3_9FABA</name>
<sequence length="125" mass="14314">MVIDPKIMGSVRRRRKRNHGSHSSVVGLTFAFVPRITLAARFRTSPNHHHAFDYGCLRHKKFSRPPPQYYHITSSDTAILSHYCWWFSSSGWQQWSLISDSDSCSASLVVAAKANGERRKRVDVI</sequence>
<evidence type="ECO:0000256" key="1">
    <source>
        <dbReference type="SAM" id="MobiDB-lite"/>
    </source>
</evidence>
<evidence type="ECO:0000313" key="3">
    <source>
        <dbReference type="Proteomes" id="UP001341840"/>
    </source>
</evidence>
<feature type="region of interest" description="Disordered" evidence="1">
    <location>
        <begin position="1"/>
        <end position="20"/>
    </location>
</feature>
<organism evidence="2 3">
    <name type="scientific">Stylosanthes scabra</name>
    <dbReference type="NCBI Taxonomy" id="79078"/>
    <lineage>
        <taxon>Eukaryota</taxon>
        <taxon>Viridiplantae</taxon>
        <taxon>Streptophyta</taxon>
        <taxon>Embryophyta</taxon>
        <taxon>Tracheophyta</taxon>
        <taxon>Spermatophyta</taxon>
        <taxon>Magnoliopsida</taxon>
        <taxon>eudicotyledons</taxon>
        <taxon>Gunneridae</taxon>
        <taxon>Pentapetalae</taxon>
        <taxon>rosids</taxon>
        <taxon>fabids</taxon>
        <taxon>Fabales</taxon>
        <taxon>Fabaceae</taxon>
        <taxon>Papilionoideae</taxon>
        <taxon>50 kb inversion clade</taxon>
        <taxon>dalbergioids sensu lato</taxon>
        <taxon>Dalbergieae</taxon>
        <taxon>Pterocarpus clade</taxon>
        <taxon>Stylosanthes</taxon>
    </lineage>
</organism>
<evidence type="ECO:0000313" key="2">
    <source>
        <dbReference type="EMBL" id="MED6125275.1"/>
    </source>
</evidence>
<keyword evidence="3" id="KW-1185">Reference proteome</keyword>
<feature type="compositionally biased region" description="Basic residues" evidence="1">
    <location>
        <begin position="11"/>
        <end position="20"/>
    </location>
</feature>
<reference evidence="2 3" key="1">
    <citation type="journal article" date="2023" name="Plants (Basel)">
        <title>Bridging the Gap: Combining Genomics and Transcriptomics Approaches to Understand Stylosanthes scabra, an Orphan Legume from the Brazilian Caatinga.</title>
        <authorList>
            <person name="Ferreira-Neto J.R.C."/>
            <person name="da Silva M.D."/>
            <person name="Binneck E."/>
            <person name="de Melo N.F."/>
            <person name="da Silva R.H."/>
            <person name="de Melo A.L.T.M."/>
            <person name="Pandolfi V."/>
            <person name="Bustamante F.O."/>
            <person name="Brasileiro-Vidal A.C."/>
            <person name="Benko-Iseppon A.M."/>
        </authorList>
    </citation>
    <scope>NUCLEOTIDE SEQUENCE [LARGE SCALE GENOMIC DNA]</scope>
    <source>
        <tissue evidence="2">Leaves</tissue>
    </source>
</reference>
<comment type="caution">
    <text evidence="2">The sequence shown here is derived from an EMBL/GenBank/DDBJ whole genome shotgun (WGS) entry which is preliminary data.</text>
</comment>